<dbReference type="PROSITE" id="PS00075">
    <property type="entry name" value="DHFR_1"/>
    <property type="match status" value="1"/>
</dbReference>
<dbReference type="GO" id="GO:0004146">
    <property type="term" value="F:dihydrofolate reductase activity"/>
    <property type="evidence" value="ECO:0007669"/>
    <property type="project" value="UniProtKB-EC"/>
</dbReference>
<dbReference type="GO" id="GO:0046654">
    <property type="term" value="P:tetrahydrofolate biosynthetic process"/>
    <property type="evidence" value="ECO:0007669"/>
    <property type="project" value="UniProtKB-UniPathway"/>
</dbReference>
<dbReference type="FunFam" id="3.40.430.10:FF:000001">
    <property type="entry name" value="Dihydrofolate reductase"/>
    <property type="match status" value="1"/>
</dbReference>
<evidence type="ECO:0000256" key="7">
    <source>
        <dbReference type="ARBA" id="ARBA00025067"/>
    </source>
</evidence>
<evidence type="ECO:0000313" key="11">
    <source>
        <dbReference type="EMBL" id="PQO32239.1"/>
    </source>
</evidence>
<evidence type="ECO:0000256" key="5">
    <source>
        <dbReference type="ARBA" id="ARBA00022857"/>
    </source>
</evidence>
<evidence type="ECO:0000313" key="12">
    <source>
        <dbReference type="Proteomes" id="UP000238322"/>
    </source>
</evidence>
<name>A0A2S8FJ66_9BACT</name>
<dbReference type="RefSeq" id="WP_105331251.1">
    <property type="nucleotide sequence ID" value="NZ_PUHY01000012.1"/>
</dbReference>
<comment type="caution">
    <text evidence="11">The sequence shown here is derived from an EMBL/GenBank/DDBJ whole genome shotgun (WGS) entry which is preliminary data.</text>
</comment>
<keyword evidence="5 8" id="KW-0521">NADP</keyword>
<dbReference type="InterPro" id="IPR001796">
    <property type="entry name" value="DHFR_dom"/>
</dbReference>
<dbReference type="PANTHER" id="PTHR48069">
    <property type="entry name" value="DIHYDROFOLATE REDUCTASE"/>
    <property type="match status" value="1"/>
</dbReference>
<reference evidence="11 12" key="1">
    <citation type="submission" date="2018-02" db="EMBL/GenBank/DDBJ databases">
        <title>Comparative genomes isolates from brazilian mangrove.</title>
        <authorList>
            <person name="Araujo J.E."/>
            <person name="Taketani R.G."/>
            <person name="Silva M.C.P."/>
            <person name="Loureco M.V."/>
            <person name="Andreote F.D."/>
        </authorList>
    </citation>
    <scope>NUCLEOTIDE SEQUENCE [LARGE SCALE GENOMIC DNA]</scope>
    <source>
        <strain evidence="11 12">Hex-1 MGV</strain>
    </source>
</reference>
<dbReference type="InterPro" id="IPR017925">
    <property type="entry name" value="DHFR_CS"/>
</dbReference>
<sequence>MRISMIVAASQDWVIGRDGDMPWRLSSDLKRFKSLTMGHPMIMGRKTYESIGRLLPGRTTIIVTRDPEYVVEGAVIAHTIGEAISACEEADEAFIVGGAEIYRATLPWATRLYLTKVHALIPDGDTHFPLVNFAEWELESSEEIPADEKNLYATRFEIWDRLPVAD</sequence>
<comment type="function">
    <text evidence="7 8">Key enzyme in folate metabolism. Catalyzes an essential reaction for de novo glycine and purine synthesis, and for DNA precursor synthesis.</text>
</comment>
<dbReference type="GO" id="GO:0016301">
    <property type="term" value="F:kinase activity"/>
    <property type="evidence" value="ECO:0007669"/>
    <property type="project" value="UniProtKB-KW"/>
</dbReference>
<dbReference type="Gene3D" id="3.40.430.10">
    <property type="entry name" value="Dihydrofolate Reductase, subunit A"/>
    <property type="match status" value="1"/>
</dbReference>
<dbReference type="EC" id="1.5.1.3" evidence="3 8"/>
<dbReference type="GO" id="GO:0006730">
    <property type="term" value="P:one-carbon metabolic process"/>
    <property type="evidence" value="ECO:0007669"/>
    <property type="project" value="UniProtKB-KW"/>
</dbReference>
<comment type="catalytic activity">
    <reaction evidence="8">
        <text>(6S)-5,6,7,8-tetrahydrofolate + NADP(+) = 7,8-dihydrofolate + NADPH + H(+)</text>
        <dbReference type="Rhea" id="RHEA:15009"/>
        <dbReference type="ChEBI" id="CHEBI:15378"/>
        <dbReference type="ChEBI" id="CHEBI:57451"/>
        <dbReference type="ChEBI" id="CHEBI:57453"/>
        <dbReference type="ChEBI" id="CHEBI:57783"/>
        <dbReference type="ChEBI" id="CHEBI:58349"/>
        <dbReference type="EC" id="1.5.1.3"/>
    </reaction>
</comment>
<dbReference type="Proteomes" id="UP000238322">
    <property type="component" value="Unassembled WGS sequence"/>
</dbReference>
<evidence type="ECO:0000256" key="4">
    <source>
        <dbReference type="ARBA" id="ARBA00022563"/>
    </source>
</evidence>
<dbReference type="GO" id="GO:0005829">
    <property type="term" value="C:cytosol"/>
    <property type="evidence" value="ECO:0007669"/>
    <property type="project" value="TreeGrafter"/>
</dbReference>
<evidence type="ECO:0000256" key="1">
    <source>
        <dbReference type="ARBA" id="ARBA00004903"/>
    </source>
</evidence>
<keyword evidence="6 8" id="KW-0560">Oxidoreductase</keyword>
<evidence type="ECO:0000259" key="10">
    <source>
        <dbReference type="PROSITE" id="PS51330"/>
    </source>
</evidence>
<protein>
    <recommendedName>
        <fullName evidence="3 8">Dihydrofolate reductase</fullName>
        <ecNumber evidence="3 8">1.5.1.3</ecNumber>
    </recommendedName>
</protein>
<evidence type="ECO:0000256" key="3">
    <source>
        <dbReference type="ARBA" id="ARBA00012856"/>
    </source>
</evidence>
<dbReference type="Pfam" id="PF00186">
    <property type="entry name" value="DHFR_1"/>
    <property type="match status" value="1"/>
</dbReference>
<dbReference type="SUPFAM" id="SSF53597">
    <property type="entry name" value="Dihydrofolate reductase-like"/>
    <property type="match status" value="1"/>
</dbReference>
<gene>
    <name evidence="11" type="ORF">C5Y83_18585</name>
</gene>
<proteinExistence type="inferred from homology"/>
<keyword evidence="11" id="KW-0418">Kinase</keyword>
<organism evidence="11 12">
    <name type="scientific">Blastopirellula marina</name>
    <dbReference type="NCBI Taxonomy" id="124"/>
    <lineage>
        <taxon>Bacteria</taxon>
        <taxon>Pseudomonadati</taxon>
        <taxon>Planctomycetota</taxon>
        <taxon>Planctomycetia</taxon>
        <taxon>Pirellulales</taxon>
        <taxon>Pirellulaceae</taxon>
        <taxon>Blastopirellula</taxon>
    </lineage>
</organism>
<dbReference type="InterPro" id="IPR012259">
    <property type="entry name" value="DHFR"/>
</dbReference>
<keyword evidence="11" id="KW-0808">Transferase</keyword>
<dbReference type="CDD" id="cd00209">
    <property type="entry name" value="DHFR"/>
    <property type="match status" value="1"/>
</dbReference>
<dbReference type="PRINTS" id="PR00070">
    <property type="entry name" value="DHFR"/>
</dbReference>
<accession>A0A2S8FJ66</accession>
<dbReference type="PANTHER" id="PTHR48069:SF3">
    <property type="entry name" value="DIHYDROFOLATE REDUCTASE"/>
    <property type="match status" value="1"/>
</dbReference>
<dbReference type="GO" id="GO:0070401">
    <property type="term" value="F:NADP+ binding"/>
    <property type="evidence" value="ECO:0007669"/>
    <property type="project" value="UniProtKB-ARBA"/>
</dbReference>
<comment type="pathway">
    <text evidence="1 8">Cofactor biosynthesis; tetrahydrofolate biosynthesis; 5,6,7,8-tetrahydrofolate from 7,8-dihydrofolate: step 1/1.</text>
</comment>
<dbReference type="UniPathway" id="UPA00077">
    <property type="reaction ID" value="UER00158"/>
</dbReference>
<evidence type="ECO:0000256" key="9">
    <source>
        <dbReference type="RuleBase" id="RU004474"/>
    </source>
</evidence>
<comment type="similarity">
    <text evidence="2 8 9">Belongs to the dihydrofolate reductase family.</text>
</comment>
<evidence type="ECO:0000256" key="6">
    <source>
        <dbReference type="ARBA" id="ARBA00023002"/>
    </source>
</evidence>
<keyword evidence="4 8" id="KW-0554">One-carbon metabolism</keyword>
<dbReference type="GO" id="GO:0046655">
    <property type="term" value="P:folic acid metabolic process"/>
    <property type="evidence" value="ECO:0007669"/>
    <property type="project" value="TreeGrafter"/>
</dbReference>
<dbReference type="GO" id="GO:0046452">
    <property type="term" value="P:dihydrofolate metabolic process"/>
    <property type="evidence" value="ECO:0007669"/>
    <property type="project" value="TreeGrafter"/>
</dbReference>
<dbReference type="AlphaFoldDB" id="A0A2S8FJ66"/>
<dbReference type="PROSITE" id="PS51330">
    <property type="entry name" value="DHFR_2"/>
    <property type="match status" value="1"/>
</dbReference>
<dbReference type="EMBL" id="PUHY01000012">
    <property type="protein sequence ID" value="PQO32239.1"/>
    <property type="molecule type" value="Genomic_DNA"/>
</dbReference>
<evidence type="ECO:0000256" key="8">
    <source>
        <dbReference type="PIRNR" id="PIRNR000194"/>
    </source>
</evidence>
<dbReference type="PIRSF" id="PIRSF000194">
    <property type="entry name" value="DHFR"/>
    <property type="match status" value="1"/>
</dbReference>
<dbReference type="InterPro" id="IPR024072">
    <property type="entry name" value="DHFR-like_dom_sf"/>
</dbReference>
<evidence type="ECO:0000256" key="2">
    <source>
        <dbReference type="ARBA" id="ARBA00009539"/>
    </source>
</evidence>
<feature type="domain" description="DHFR" evidence="10">
    <location>
        <begin position="2"/>
        <end position="161"/>
    </location>
</feature>
<dbReference type="OrthoDB" id="9804315at2"/>